<keyword evidence="3" id="KW-1185">Reference proteome</keyword>
<accession>A0A1I4U280</accession>
<dbReference type="Pfam" id="PF13340">
    <property type="entry name" value="DUF4096"/>
    <property type="match status" value="1"/>
</dbReference>
<evidence type="ECO:0000313" key="2">
    <source>
        <dbReference type="EMBL" id="SFM83035.1"/>
    </source>
</evidence>
<protein>
    <submittedName>
        <fullName evidence="2">Putative transposase of IS4/5 family</fullName>
    </submittedName>
</protein>
<feature type="non-terminal residue" evidence="2">
    <location>
        <position position="46"/>
    </location>
</feature>
<dbReference type="EMBL" id="FOTK01000062">
    <property type="protein sequence ID" value="SFM83035.1"/>
    <property type="molecule type" value="Genomic_DNA"/>
</dbReference>
<sequence>MTGILFVLRSGVPWEMLPAEMGCGCGMSCWRRLRDWQAAGVWARLH</sequence>
<evidence type="ECO:0000259" key="1">
    <source>
        <dbReference type="Pfam" id="PF13340"/>
    </source>
</evidence>
<name>A0A1I4U280_9HYPH</name>
<evidence type="ECO:0000313" key="3">
    <source>
        <dbReference type="Proteomes" id="UP000199048"/>
    </source>
</evidence>
<feature type="domain" description="Insertion element IS402-like" evidence="1">
    <location>
        <begin position="2"/>
        <end position="46"/>
    </location>
</feature>
<proteinExistence type="predicted"/>
<reference evidence="3" key="1">
    <citation type="submission" date="2016-10" db="EMBL/GenBank/DDBJ databases">
        <authorList>
            <person name="Varghese N."/>
            <person name="Submissions S."/>
        </authorList>
    </citation>
    <scope>NUCLEOTIDE SEQUENCE [LARGE SCALE GENOMIC DNA]</scope>
    <source>
        <strain evidence="3">BL36</strain>
    </source>
</reference>
<organism evidence="2 3">
    <name type="scientific">Methylobacterium pseudosasicola</name>
    <dbReference type="NCBI Taxonomy" id="582667"/>
    <lineage>
        <taxon>Bacteria</taxon>
        <taxon>Pseudomonadati</taxon>
        <taxon>Pseudomonadota</taxon>
        <taxon>Alphaproteobacteria</taxon>
        <taxon>Hyphomicrobiales</taxon>
        <taxon>Methylobacteriaceae</taxon>
        <taxon>Methylobacterium</taxon>
    </lineage>
</organism>
<dbReference type="InterPro" id="IPR025161">
    <property type="entry name" value="IS402-like_dom"/>
</dbReference>
<dbReference type="Proteomes" id="UP000199048">
    <property type="component" value="Unassembled WGS sequence"/>
</dbReference>
<dbReference type="AlphaFoldDB" id="A0A1I4U280"/>
<gene>
    <name evidence="2" type="ORF">SAMN05192568_10621</name>
</gene>